<reference evidence="8" key="2">
    <citation type="journal article" date="2017" name="J. Med. Entomol.">
        <title>Transcriptome Analysis of the Triatoma infestans (Hemiptera: Reduviidae) Integument.</title>
        <authorList>
            <person name="Calderon-Fernandez G.M."/>
            <person name="Moriconi D.E."/>
            <person name="Dulbecco A.B."/>
            <person name="Juarez M.P."/>
        </authorList>
    </citation>
    <scope>NUCLEOTIDE SEQUENCE</scope>
    <source>
        <strain evidence="8">Int1</strain>
        <tissue evidence="8">Integument</tissue>
    </source>
</reference>
<evidence type="ECO:0000256" key="4">
    <source>
        <dbReference type="ARBA" id="ARBA00022989"/>
    </source>
</evidence>
<dbReference type="PANTHER" id="PTHR48020">
    <property type="entry name" value="PROTON MYO-INOSITOL COTRANSPORTER"/>
    <property type="match status" value="1"/>
</dbReference>
<proteinExistence type="predicted"/>
<evidence type="ECO:0000256" key="6">
    <source>
        <dbReference type="SAM" id="Phobius"/>
    </source>
</evidence>
<dbReference type="PROSITE" id="PS50850">
    <property type="entry name" value="MFS"/>
    <property type="match status" value="1"/>
</dbReference>
<dbReference type="GO" id="GO:0005366">
    <property type="term" value="F:myo-inositol:proton symporter activity"/>
    <property type="evidence" value="ECO:0007669"/>
    <property type="project" value="TreeGrafter"/>
</dbReference>
<sequence length="108" mass="12182">MTLPWVLVCEIFPLDARGISAGLAAASSYIFGFFVTKTYVDLVSLLGLPGVLILYFCIGIVGFIYLYYKLPETEGKSLAEIEEFFKINQQHLVKLYQHKIDTLNNVNN</sequence>
<keyword evidence="4 6" id="KW-1133">Transmembrane helix</keyword>
<name>A0A171A7F9_TRIIF</name>
<dbReference type="EMBL" id="GEMB01001411">
    <property type="protein sequence ID" value="JAS01745.1"/>
    <property type="molecule type" value="Transcribed_RNA"/>
</dbReference>
<dbReference type="InterPro" id="IPR020846">
    <property type="entry name" value="MFS_dom"/>
</dbReference>
<dbReference type="SUPFAM" id="SSF103473">
    <property type="entry name" value="MFS general substrate transporter"/>
    <property type="match status" value="1"/>
</dbReference>
<keyword evidence="5 6" id="KW-0472">Membrane</keyword>
<keyword evidence="3 6" id="KW-0812">Transmembrane</keyword>
<feature type="transmembrane region" description="Helical" evidence="6">
    <location>
        <begin position="42"/>
        <end position="68"/>
    </location>
</feature>
<dbReference type="Pfam" id="PF00083">
    <property type="entry name" value="Sugar_tr"/>
    <property type="match status" value="1"/>
</dbReference>
<accession>A0A171A7F9</accession>
<evidence type="ECO:0000256" key="1">
    <source>
        <dbReference type="ARBA" id="ARBA00004141"/>
    </source>
</evidence>
<dbReference type="AlphaFoldDB" id="A0A171A7F9"/>
<organism evidence="8">
    <name type="scientific">Triatoma infestans</name>
    <name type="common">Assassin bug</name>
    <dbReference type="NCBI Taxonomy" id="30076"/>
    <lineage>
        <taxon>Eukaryota</taxon>
        <taxon>Metazoa</taxon>
        <taxon>Ecdysozoa</taxon>
        <taxon>Arthropoda</taxon>
        <taxon>Hexapoda</taxon>
        <taxon>Insecta</taxon>
        <taxon>Pterygota</taxon>
        <taxon>Neoptera</taxon>
        <taxon>Paraneoptera</taxon>
        <taxon>Hemiptera</taxon>
        <taxon>Heteroptera</taxon>
        <taxon>Panheteroptera</taxon>
        <taxon>Cimicomorpha</taxon>
        <taxon>Reduviidae</taxon>
        <taxon>Triatominae</taxon>
        <taxon>Triatoma</taxon>
    </lineage>
</organism>
<keyword evidence="2" id="KW-0813">Transport</keyword>
<evidence type="ECO:0000256" key="2">
    <source>
        <dbReference type="ARBA" id="ARBA00022448"/>
    </source>
</evidence>
<reference evidence="8" key="1">
    <citation type="submission" date="2016-04" db="EMBL/GenBank/DDBJ databases">
        <authorList>
            <person name="Calderon-Fernandez G.M.Sr."/>
        </authorList>
    </citation>
    <scope>NUCLEOTIDE SEQUENCE</scope>
    <source>
        <strain evidence="8">Int1</strain>
        <tissue evidence="8">Integument</tissue>
    </source>
</reference>
<evidence type="ECO:0000313" key="8">
    <source>
        <dbReference type="EMBL" id="JAS01745.1"/>
    </source>
</evidence>
<feature type="domain" description="Major facilitator superfamily (MFS) profile" evidence="7">
    <location>
        <begin position="1"/>
        <end position="74"/>
    </location>
</feature>
<evidence type="ECO:0000256" key="5">
    <source>
        <dbReference type="ARBA" id="ARBA00023136"/>
    </source>
</evidence>
<comment type="subcellular location">
    <subcellularLocation>
        <location evidence="1">Membrane</location>
        <topology evidence="1">Multi-pass membrane protein</topology>
    </subcellularLocation>
</comment>
<feature type="non-terminal residue" evidence="8">
    <location>
        <position position="1"/>
    </location>
</feature>
<dbReference type="Gene3D" id="1.20.1250.20">
    <property type="entry name" value="MFS general substrate transporter like domains"/>
    <property type="match status" value="1"/>
</dbReference>
<evidence type="ECO:0000256" key="3">
    <source>
        <dbReference type="ARBA" id="ARBA00022692"/>
    </source>
</evidence>
<dbReference type="InterPro" id="IPR050814">
    <property type="entry name" value="Myo-inositol_Transporter"/>
</dbReference>
<dbReference type="GO" id="GO:0016324">
    <property type="term" value="C:apical plasma membrane"/>
    <property type="evidence" value="ECO:0007669"/>
    <property type="project" value="TreeGrafter"/>
</dbReference>
<dbReference type="PANTHER" id="PTHR48020:SF12">
    <property type="entry name" value="PROTON MYO-INOSITOL COTRANSPORTER"/>
    <property type="match status" value="1"/>
</dbReference>
<dbReference type="InterPro" id="IPR005828">
    <property type="entry name" value="MFS_sugar_transport-like"/>
</dbReference>
<dbReference type="InterPro" id="IPR036259">
    <property type="entry name" value="MFS_trans_sf"/>
</dbReference>
<evidence type="ECO:0000259" key="7">
    <source>
        <dbReference type="PROSITE" id="PS50850"/>
    </source>
</evidence>
<protein>
    <submittedName>
        <fullName evidence="8">Facilitated trehalose transporter tret1-like protein</fullName>
    </submittedName>
</protein>